<evidence type="ECO:0000256" key="1">
    <source>
        <dbReference type="ARBA" id="ARBA00010982"/>
    </source>
</evidence>
<dbReference type="InterPro" id="IPR002155">
    <property type="entry name" value="Thiolase"/>
</dbReference>
<protein>
    <recommendedName>
        <fullName evidence="3">acetyl-CoA C-acetyltransferase</fullName>
        <ecNumber evidence="3">2.3.1.9</ecNumber>
    </recommendedName>
</protein>
<feature type="domain" description="Thiolase N-terminal" evidence="12">
    <location>
        <begin position="6"/>
        <end position="263"/>
    </location>
</feature>
<keyword evidence="15" id="KW-1185">Reference proteome</keyword>
<keyword evidence="4 10" id="KW-0808">Transferase</keyword>
<dbReference type="GO" id="GO:0006635">
    <property type="term" value="P:fatty acid beta-oxidation"/>
    <property type="evidence" value="ECO:0007669"/>
    <property type="project" value="TreeGrafter"/>
</dbReference>
<organism evidence="14 15">
    <name type="scientific">Anaeromyxobacter dehalogenans (strain ATCC BAA-258 / DSM 21875 / 2CP-1)</name>
    <dbReference type="NCBI Taxonomy" id="455488"/>
    <lineage>
        <taxon>Bacteria</taxon>
        <taxon>Pseudomonadati</taxon>
        <taxon>Myxococcota</taxon>
        <taxon>Myxococcia</taxon>
        <taxon>Myxococcales</taxon>
        <taxon>Cystobacterineae</taxon>
        <taxon>Anaeromyxobacteraceae</taxon>
        <taxon>Anaeromyxobacter</taxon>
    </lineage>
</organism>
<feature type="active site" description="Proton acceptor" evidence="9">
    <location>
        <position position="380"/>
    </location>
</feature>
<dbReference type="HOGENOM" id="CLU_031026_0_1_7"/>
<evidence type="ECO:0000256" key="8">
    <source>
        <dbReference type="ARBA" id="ARBA00023315"/>
    </source>
</evidence>
<feature type="domain" description="Thiolase C-terminal" evidence="13">
    <location>
        <begin position="272"/>
        <end position="393"/>
    </location>
</feature>
<dbReference type="AlphaFoldDB" id="B8J583"/>
<dbReference type="GO" id="GO:0003985">
    <property type="term" value="F:acetyl-CoA C-acetyltransferase activity"/>
    <property type="evidence" value="ECO:0007669"/>
    <property type="project" value="UniProtKB-EC"/>
</dbReference>
<dbReference type="GO" id="GO:0046872">
    <property type="term" value="F:metal ion binding"/>
    <property type="evidence" value="ECO:0007669"/>
    <property type="project" value="UniProtKB-KW"/>
</dbReference>
<dbReference type="Pfam" id="PF02803">
    <property type="entry name" value="Thiolase_C"/>
    <property type="match status" value="1"/>
</dbReference>
<dbReference type="NCBIfam" id="TIGR01930">
    <property type="entry name" value="AcCoA-C-Actrans"/>
    <property type="match status" value="1"/>
</dbReference>
<dbReference type="CDD" id="cd00751">
    <property type="entry name" value="thiolase"/>
    <property type="match status" value="1"/>
</dbReference>
<accession>B8J583</accession>
<evidence type="ECO:0000259" key="13">
    <source>
        <dbReference type="Pfam" id="PF02803"/>
    </source>
</evidence>
<evidence type="ECO:0000313" key="14">
    <source>
        <dbReference type="EMBL" id="ACL64938.1"/>
    </source>
</evidence>
<reference evidence="14" key="1">
    <citation type="submission" date="2009-01" db="EMBL/GenBank/DDBJ databases">
        <title>Complete sequence of Anaeromyxobacter dehalogenans 2CP-1.</title>
        <authorList>
            <consortium name="US DOE Joint Genome Institute"/>
            <person name="Lucas S."/>
            <person name="Copeland A."/>
            <person name="Lapidus A."/>
            <person name="Glavina del Rio T."/>
            <person name="Dalin E."/>
            <person name="Tice H."/>
            <person name="Bruce D."/>
            <person name="Goodwin L."/>
            <person name="Pitluck S."/>
            <person name="Saunders E."/>
            <person name="Brettin T."/>
            <person name="Detter J.C."/>
            <person name="Han C."/>
            <person name="Larimer F."/>
            <person name="Land M."/>
            <person name="Hauser L."/>
            <person name="Kyrpides N."/>
            <person name="Ovchinnikova G."/>
            <person name="Beliaev A.S."/>
            <person name="Richardson P."/>
        </authorList>
    </citation>
    <scope>NUCLEOTIDE SEQUENCE</scope>
    <source>
        <strain evidence="14">2CP-1</strain>
    </source>
</reference>
<evidence type="ECO:0000256" key="10">
    <source>
        <dbReference type="RuleBase" id="RU003557"/>
    </source>
</evidence>
<dbReference type="Proteomes" id="UP000007089">
    <property type="component" value="Chromosome"/>
</dbReference>
<evidence type="ECO:0000313" key="15">
    <source>
        <dbReference type="Proteomes" id="UP000007089"/>
    </source>
</evidence>
<evidence type="ECO:0000256" key="6">
    <source>
        <dbReference type="ARBA" id="ARBA00022946"/>
    </source>
</evidence>
<dbReference type="FunFam" id="3.40.47.10:FF:000007">
    <property type="entry name" value="acetyl-CoA acetyltransferase, mitochondrial"/>
    <property type="match status" value="1"/>
</dbReference>
<dbReference type="InterPro" id="IPR016039">
    <property type="entry name" value="Thiolase-like"/>
</dbReference>
<feature type="compositionally biased region" description="Basic and acidic residues" evidence="11">
    <location>
        <begin position="216"/>
        <end position="241"/>
    </location>
</feature>
<evidence type="ECO:0000256" key="7">
    <source>
        <dbReference type="ARBA" id="ARBA00022958"/>
    </source>
</evidence>
<dbReference type="RefSeq" id="WP_012632869.1">
    <property type="nucleotide sequence ID" value="NC_011891.1"/>
</dbReference>
<proteinExistence type="inferred from homology"/>
<evidence type="ECO:0000256" key="2">
    <source>
        <dbReference type="ARBA" id="ARBA00011881"/>
    </source>
</evidence>
<comment type="subunit">
    <text evidence="2">Homotetramer.</text>
</comment>
<evidence type="ECO:0000256" key="9">
    <source>
        <dbReference type="PIRSR" id="PIRSR000429-1"/>
    </source>
</evidence>
<dbReference type="KEGG" id="acp:A2cp1_1594"/>
<feature type="active site" description="Proton acceptor" evidence="9">
    <location>
        <position position="350"/>
    </location>
</feature>
<evidence type="ECO:0000256" key="5">
    <source>
        <dbReference type="ARBA" id="ARBA00022723"/>
    </source>
</evidence>
<dbReference type="EC" id="2.3.1.9" evidence="3"/>
<dbReference type="InterPro" id="IPR020610">
    <property type="entry name" value="Thiolase_AS"/>
</dbReference>
<keyword evidence="8 10" id="KW-0012">Acyltransferase</keyword>
<keyword evidence="5" id="KW-0479">Metal-binding</keyword>
<dbReference type="InterPro" id="IPR020617">
    <property type="entry name" value="Thiolase_C"/>
</dbReference>
<gene>
    <name evidence="14" type="ordered locus">A2cp1_1594</name>
</gene>
<feature type="active site" description="Acyl-thioester intermediate" evidence="9">
    <location>
        <position position="90"/>
    </location>
</feature>
<dbReference type="SUPFAM" id="SSF53901">
    <property type="entry name" value="Thiolase-like"/>
    <property type="match status" value="2"/>
</dbReference>
<dbReference type="PANTHER" id="PTHR18919:SF156">
    <property type="entry name" value="ACETYL-COA ACETYLTRANSFERASE, MITOCHONDRIAL"/>
    <property type="match status" value="1"/>
</dbReference>
<keyword evidence="7" id="KW-0630">Potassium</keyword>
<dbReference type="PROSITE" id="PS00099">
    <property type="entry name" value="THIOLASE_3"/>
    <property type="match status" value="1"/>
</dbReference>
<name>B8J583_ANAD2</name>
<feature type="region of interest" description="Disordered" evidence="11">
    <location>
        <begin position="216"/>
        <end position="247"/>
    </location>
</feature>
<comment type="similarity">
    <text evidence="1 10">Belongs to the thiolase-like superfamily. Thiolase family.</text>
</comment>
<dbReference type="Gene3D" id="3.40.47.10">
    <property type="match status" value="1"/>
</dbReference>
<dbReference type="InterPro" id="IPR020616">
    <property type="entry name" value="Thiolase_N"/>
</dbReference>
<dbReference type="EMBL" id="CP001359">
    <property type="protein sequence ID" value="ACL64938.1"/>
    <property type="molecule type" value="Genomic_DNA"/>
</dbReference>
<evidence type="ECO:0000256" key="4">
    <source>
        <dbReference type="ARBA" id="ARBA00022679"/>
    </source>
</evidence>
<dbReference type="PANTHER" id="PTHR18919">
    <property type="entry name" value="ACETYL-COA C-ACYLTRANSFERASE"/>
    <property type="match status" value="1"/>
</dbReference>
<sequence>MTGREVVIVGAARTPIGSFLGSLASVTAPRLGAVAIRAALARAGVEPSTVDEVVMGNVLQAGEGQAPARQAAIYAGLPEKTPAWTLNKVCGSGLKAVISAAQAIALGDADVVVAGGMESMSNVPYYDRSARTGARMGNVELVDGMIHDGLWDVYGQQHMGMCAEHCAATQGISRAAQDEYAIESTRRAVEAWKAGAFKAEIVPVEIEGKKGEKTVVAEDDGPKGARPEKIPTLRPSFKKDGTVTAGSSSSINDGAAALVLASAERAARDGLPVLGRLRAWGGAARAPVEFTIAPADAIRTTLAKARLQVSDVDLWEINEAFAVVSIANNALLGLDPRKVNVRGGAVVLGHPIGASGARILVTLLQAMKDLDRRRGLASLCIGGGEAVALVVER</sequence>
<evidence type="ECO:0000256" key="3">
    <source>
        <dbReference type="ARBA" id="ARBA00012705"/>
    </source>
</evidence>
<dbReference type="InterPro" id="IPR020615">
    <property type="entry name" value="Thiolase_acyl_enz_int_AS"/>
</dbReference>
<dbReference type="PROSITE" id="PS00098">
    <property type="entry name" value="THIOLASE_1"/>
    <property type="match status" value="1"/>
</dbReference>
<evidence type="ECO:0000259" key="12">
    <source>
        <dbReference type="Pfam" id="PF00108"/>
    </source>
</evidence>
<dbReference type="PIRSF" id="PIRSF000429">
    <property type="entry name" value="Ac-CoA_Ac_transf"/>
    <property type="match status" value="1"/>
</dbReference>
<keyword evidence="6" id="KW-0809">Transit peptide</keyword>
<dbReference type="Pfam" id="PF00108">
    <property type="entry name" value="Thiolase_N"/>
    <property type="match status" value="1"/>
</dbReference>
<evidence type="ECO:0000256" key="11">
    <source>
        <dbReference type="SAM" id="MobiDB-lite"/>
    </source>
</evidence>